<comment type="caution">
    <text evidence="1">The sequence shown here is derived from an EMBL/GenBank/DDBJ whole genome shotgun (WGS) entry which is preliminary data.</text>
</comment>
<accession>A0A1E5LED1</accession>
<sequence>MGNKNTGKKYNQDFKKMIVDLYRSGSSVKELSVEYGVSEVTIYKWNKKYSPIETEDGSSLTADDIAKMQKQMLRLQEENEILKKAMAIFAKK</sequence>
<dbReference type="Pfam" id="PF01527">
    <property type="entry name" value="HTH_Tnp_1"/>
    <property type="match status" value="1"/>
</dbReference>
<dbReference type="SUPFAM" id="SSF46689">
    <property type="entry name" value="Homeodomain-like"/>
    <property type="match status" value="1"/>
</dbReference>
<dbReference type="GO" id="GO:0006313">
    <property type="term" value="P:DNA transposition"/>
    <property type="evidence" value="ECO:0007669"/>
    <property type="project" value="InterPro"/>
</dbReference>
<dbReference type="Gene3D" id="1.10.10.60">
    <property type="entry name" value="Homeodomain-like"/>
    <property type="match status" value="1"/>
</dbReference>
<gene>
    <name evidence="1" type="ORF">BFG57_16030</name>
</gene>
<evidence type="ECO:0000313" key="2">
    <source>
        <dbReference type="Proteomes" id="UP000095209"/>
    </source>
</evidence>
<reference evidence="1 2" key="1">
    <citation type="submission" date="2016-08" db="EMBL/GenBank/DDBJ databases">
        <title>Genome of Bacillus solimangrovi GH2-4.</title>
        <authorList>
            <person name="Lim S."/>
            <person name="Kim B.-C."/>
        </authorList>
    </citation>
    <scope>NUCLEOTIDE SEQUENCE [LARGE SCALE GENOMIC DNA]</scope>
    <source>
        <strain evidence="1 2">GH2-4</strain>
    </source>
</reference>
<keyword evidence="2" id="KW-1185">Reference proteome</keyword>
<name>A0A1E5LED1_9BACI</name>
<dbReference type="InterPro" id="IPR002514">
    <property type="entry name" value="Transposase_8"/>
</dbReference>
<dbReference type="GO" id="GO:0004803">
    <property type="term" value="F:transposase activity"/>
    <property type="evidence" value="ECO:0007669"/>
    <property type="project" value="InterPro"/>
</dbReference>
<dbReference type="AlphaFoldDB" id="A0A1E5LED1"/>
<dbReference type="Proteomes" id="UP000095209">
    <property type="component" value="Unassembled WGS sequence"/>
</dbReference>
<dbReference type="InterPro" id="IPR009057">
    <property type="entry name" value="Homeodomain-like_sf"/>
</dbReference>
<evidence type="ECO:0000313" key="1">
    <source>
        <dbReference type="EMBL" id="OEH92416.1"/>
    </source>
</evidence>
<dbReference type="EMBL" id="MJEH01000029">
    <property type="protein sequence ID" value="OEH92416.1"/>
    <property type="molecule type" value="Genomic_DNA"/>
</dbReference>
<organism evidence="1 2">
    <name type="scientific">Bacillus solimangrovi</name>
    <dbReference type="NCBI Taxonomy" id="1305675"/>
    <lineage>
        <taxon>Bacteria</taxon>
        <taxon>Bacillati</taxon>
        <taxon>Bacillota</taxon>
        <taxon>Bacilli</taxon>
        <taxon>Bacillales</taxon>
        <taxon>Bacillaceae</taxon>
        <taxon>Bacillus</taxon>
    </lineage>
</organism>
<dbReference type="GO" id="GO:0003677">
    <property type="term" value="F:DNA binding"/>
    <property type="evidence" value="ECO:0007669"/>
    <property type="project" value="InterPro"/>
</dbReference>
<proteinExistence type="predicted"/>
<protein>
    <submittedName>
        <fullName evidence="1">Transposase</fullName>
    </submittedName>
</protein>
<dbReference type="STRING" id="1305675.BFG57_16030"/>